<protein>
    <submittedName>
        <fullName evidence="1">Uncharacterized protein</fullName>
    </submittedName>
</protein>
<gene>
    <name evidence="1" type="ORF">SAMN02927921_00020</name>
</gene>
<dbReference type="InterPro" id="IPR011047">
    <property type="entry name" value="Quinoprotein_ADH-like_sf"/>
</dbReference>
<keyword evidence="2" id="KW-1185">Reference proteome</keyword>
<dbReference type="PROSITE" id="PS51257">
    <property type="entry name" value="PROKAR_LIPOPROTEIN"/>
    <property type="match status" value="1"/>
</dbReference>
<evidence type="ECO:0000313" key="2">
    <source>
        <dbReference type="Proteomes" id="UP000182248"/>
    </source>
</evidence>
<proteinExistence type="predicted"/>
<accession>A0A1K1LKS3</accession>
<evidence type="ECO:0000313" key="1">
    <source>
        <dbReference type="EMBL" id="SFW11439.1"/>
    </source>
</evidence>
<dbReference type="AlphaFoldDB" id="A0A1K1LKS3"/>
<organism evidence="1 2">
    <name type="scientific">Sinomicrobium oceani</name>
    <dbReference type="NCBI Taxonomy" id="1150368"/>
    <lineage>
        <taxon>Bacteria</taxon>
        <taxon>Pseudomonadati</taxon>
        <taxon>Bacteroidota</taxon>
        <taxon>Flavobacteriia</taxon>
        <taxon>Flavobacteriales</taxon>
        <taxon>Flavobacteriaceae</taxon>
        <taxon>Sinomicrobium</taxon>
    </lineage>
</organism>
<dbReference type="STRING" id="1150368.SAMN02927921_00020"/>
<sequence>MRKITFFLVLSLFLASCTTPKKTDQDLISHIPENTSVIVKISNPRAFFNAVRNNDFLKTSTIIPSGLSGKLEALQVLDKKSEALLCIVQHSDSLYDFAYISGDTENYVKLDSLKDWKTETSTRDGLSVKQVSSKNTKLLSTVKDSIFVASSSGTVLEQSILGGGTAYRAAFRKVYALADTDKQASLFLRDHPFDPGNLALADSMTKTTSGWAMFDISLSPAELLLTGIVPENDSVTAYDTAPVTLRKVTAITPADVRGMISLAPADFSLSKDTLSDSPVKDLLTATDEIGVIYGKDHDIIAFHTFDASVAEKAFSNSAVLHSTFREHPIYEIDSLSPFTETSPPFGRGKNIRFYTALEDYILLGSTPDALSEIITNYQNQSTLSKKSSFTAVMKSLPDASSMLAVGQAAAYKKGFLRKLLSAYHQDMRLQAPDDFPYLIVQGIADKHFTHTNILLQKPGKISASGEISEKFNIALDADIATAPQLVTNHLTKEKEIIVQDVEHNLYLISGDGKVLWKRKLDAQILGKTEQLDIFRNGKLQLAFTLPDGIYVIDRNGKDVKPFPVKVQHPITQGLALFDYDNNKKYRLFITQDKVIIPFNTDGKSVKGFNFKGTQSPIIHPPRHLRTGTRDYIAVQEANGTLHLLHRTGKTRVNVRGKIDFSGNNIYLYENKFTTTNKEGDMIQVDERGGFNKIALGLAKDHRIATTSRTLATLSDNKFTVKQNEYELDYGIYTGPDIFYINNKIYVALTDIQAKKVYIFDSNALLLGNFPVYGTSPIDLGDMDGDGRLEFVVQGEKDKIIVYQM</sequence>
<reference evidence="1 2" key="1">
    <citation type="submission" date="2016-11" db="EMBL/GenBank/DDBJ databases">
        <authorList>
            <person name="Jaros S."/>
            <person name="Januszkiewicz K."/>
            <person name="Wedrychowicz H."/>
        </authorList>
    </citation>
    <scope>NUCLEOTIDE SEQUENCE [LARGE SCALE GENOMIC DNA]</scope>
    <source>
        <strain evidence="1 2">CGMCC 1.12145</strain>
    </source>
</reference>
<dbReference type="SUPFAM" id="SSF50998">
    <property type="entry name" value="Quinoprotein alcohol dehydrogenase-like"/>
    <property type="match status" value="1"/>
</dbReference>
<dbReference type="EMBL" id="FPJE01000001">
    <property type="protein sequence ID" value="SFW11439.1"/>
    <property type="molecule type" value="Genomic_DNA"/>
</dbReference>
<dbReference type="OrthoDB" id="1093345at2"/>
<dbReference type="Proteomes" id="UP000182248">
    <property type="component" value="Unassembled WGS sequence"/>
</dbReference>
<dbReference type="RefSeq" id="WP_072315269.1">
    <property type="nucleotide sequence ID" value="NZ_FPJE01000001.1"/>
</dbReference>
<name>A0A1K1LKS3_9FLAO</name>